<dbReference type="AlphaFoldDB" id="A0A5B7CUZ7"/>
<evidence type="ECO:0000313" key="3">
    <source>
        <dbReference type="Proteomes" id="UP000324222"/>
    </source>
</evidence>
<dbReference type="EMBL" id="VSRR010000230">
    <property type="protein sequence ID" value="MPC12671.1"/>
    <property type="molecule type" value="Genomic_DNA"/>
</dbReference>
<name>A0A5B7CUZ7_PORTR</name>
<proteinExistence type="predicted"/>
<feature type="compositionally biased region" description="Polar residues" evidence="1">
    <location>
        <begin position="16"/>
        <end position="30"/>
    </location>
</feature>
<evidence type="ECO:0000256" key="1">
    <source>
        <dbReference type="SAM" id="MobiDB-lite"/>
    </source>
</evidence>
<comment type="caution">
    <text evidence="2">The sequence shown here is derived from an EMBL/GenBank/DDBJ whole genome shotgun (WGS) entry which is preliminary data.</text>
</comment>
<sequence length="87" mass="9649">MKEARKKQIKSLAPSPRSSSTGKSLIPNTSTKLALTYKRQNFMINLRGQQFHCESAFTRTDRVGQNRDERNKKALCSEAAGGGETCS</sequence>
<keyword evidence="3" id="KW-1185">Reference proteome</keyword>
<accession>A0A5B7CUZ7</accession>
<protein>
    <submittedName>
        <fullName evidence="2">Uncharacterized protein</fullName>
    </submittedName>
</protein>
<reference evidence="2 3" key="1">
    <citation type="submission" date="2019-05" db="EMBL/GenBank/DDBJ databases">
        <title>Another draft genome of Portunus trituberculatus and its Hox gene families provides insights of decapod evolution.</title>
        <authorList>
            <person name="Jeong J.-H."/>
            <person name="Song I."/>
            <person name="Kim S."/>
            <person name="Choi T."/>
            <person name="Kim D."/>
            <person name="Ryu S."/>
            <person name="Kim W."/>
        </authorList>
    </citation>
    <scope>NUCLEOTIDE SEQUENCE [LARGE SCALE GENOMIC DNA]</scope>
    <source>
        <tissue evidence="2">Muscle</tissue>
    </source>
</reference>
<organism evidence="2 3">
    <name type="scientific">Portunus trituberculatus</name>
    <name type="common">Swimming crab</name>
    <name type="synonym">Neptunus trituberculatus</name>
    <dbReference type="NCBI Taxonomy" id="210409"/>
    <lineage>
        <taxon>Eukaryota</taxon>
        <taxon>Metazoa</taxon>
        <taxon>Ecdysozoa</taxon>
        <taxon>Arthropoda</taxon>
        <taxon>Crustacea</taxon>
        <taxon>Multicrustacea</taxon>
        <taxon>Malacostraca</taxon>
        <taxon>Eumalacostraca</taxon>
        <taxon>Eucarida</taxon>
        <taxon>Decapoda</taxon>
        <taxon>Pleocyemata</taxon>
        <taxon>Brachyura</taxon>
        <taxon>Eubrachyura</taxon>
        <taxon>Portunoidea</taxon>
        <taxon>Portunidae</taxon>
        <taxon>Portuninae</taxon>
        <taxon>Portunus</taxon>
    </lineage>
</organism>
<gene>
    <name evidence="2" type="ORF">E2C01_005376</name>
</gene>
<feature type="region of interest" description="Disordered" evidence="1">
    <location>
        <begin position="1"/>
        <end position="30"/>
    </location>
</feature>
<evidence type="ECO:0000313" key="2">
    <source>
        <dbReference type="EMBL" id="MPC12671.1"/>
    </source>
</evidence>
<dbReference type="Proteomes" id="UP000324222">
    <property type="component" value="Unassembled WGS sequence"/>
</dbReference>